<evidence type="ECO:0000259" key="14">
    <source>
        <dbReference type="Pfam" id="PF20260"/>
    </source>
</evidence>
<evidence type="ECO:0000313" key="15">
    <source>
        <dbReference type="EMBL" id="UXN70478.1"/>
    </source>
</evidence>
<dbReference type="Pfam" id="PF20260">
    <property type="entry name" value="PUA_4"/>
    <property type="match status" value="1"/>
</dbReference>
<evidence type="ECO:0000313" key="16">
    <source>
        <dbReference type="Proteomes" id="UP001061862"/>
    </source>
</evidence>
<evidence type="ECO:0000256" key="11">
    <source>
        <dbReference type="ARBA" id="ARBA00047944"/>
    </source>
</evidence>
<keyword evidence="7 12" id="KW-0489">Methyltransferase</keyword>
<feature type="domain" description="Ribosomal RNA small subunit methyltransferase E PUA-like" evidence="14">
    <location>
        <begin position="26"/>
        <end position="71"/>
    </location>
</feature>
<dbReference type="InterPro" id="IPR046886">
    <property type="entry name" value="RsmE_MTase_dom"/>
</dbReference>
<evidence type="ECO:0000259" key="13">
    <source>
        <dbReference type="Pfam" id="PF04452"/>
    </source>
</evidence>
<evidence type="ECO:0000256" key="2">
    <source>
        <dbReference type="ARBA" id="ARBA00005528"/>
    </source>
</evidence>
<dbReference type="Gene3D" id="2.40.240.20">
    <property type="entry name" value="Hypothetical PUA domain-like, domain 1"/>
    <property type="match status" value="1"/>
</dbReference>
<dbReference type="Proteomes" id="UP001061862">
    <property type="component" value="Chromosome"/>
</dbReference>
<comment type="catalytic activity">
    <reaction evidence="11 12">
        <text>uridine(1498) in 16S rRNA + S-adenosyl-L-methionine = N(3)-methyluridine(1498) in 16S rRNA + S-adenosyl-L-homocysteine + H(+)</text>
        <dbReference type="Rhea" id="RHEA:42920"/>
        <dbReference type="Rhea" id="RHEA-COMP:10283"/>
        <dbReference type="Rhea" id="RHEA-COMP:10284"/>
        <dbReference type="ChEBI" id="CHEBI:15378"/>
        <dbReference type="ChEBI" id="CHEBI:57856"/>
        <dbReference type="ChEBI" id="CHEBI:59789"/>
        <dbReference type="ChEBI" id="CHEBI:65315"/>
        <dbReference type="ChEBI" id="CHEBI:74502"/>
        <dbReference type="EC" id="2.1.1.193"/>
    </reaction>
</comment>
<accession>A0ABY6CF92</accession>
<evidence type="ECO:0000256" key="7">
    <source>
        <dbReference type="ARBA" id="ARBA00022603"/>
    </source>
</evidence>
<dbReference type="Pfam" id="PF04452">
    <property type="entry name" value="Methyltrans_RNA"/>
    <property type="match status" value="1"/>
</dbReference>
<evidence type="ECO:0000256" key="4">
    <source>
        <dbReference type="ARBA" id="ARBA00013673"/>
    </source>
</evidence>
<dbReference type="PANTHER" id="PTHR30027">
    <property type="entry name" value="RIBOSOMAL RNA SMALL SUBUNIT METHYLTRANSFERASE E"/>
    <property type="match status" value="1"/>
</dbReference>
<evidence type="ECO:0000256" key="5">
    <source>
        <dbReference type="ARBA" id="ARBA00022490"/>
    </source>
</evidence>
<sequence length="249" mass="26919">MPRTHASLPRLHIEPDLAANAQLTLGKDQSLYLAAVLRKSVGDEVVLFNGRDGAWLARLASDSKKSVTLDLVEQIAPQTPVSDLWYGFAPLKTERLDYVVQKAVEMGAGVIQPVLTKFTQVSRLKHEKLVANAIEAAEQCEVLSVPRVAAEITLDRLIDGWATEQGERKLILADESAASASPLETLTALRGQPIGVLIGPEGGFSDDERMKLRAQNFVIPVSLGPRILRADTAAVAALAVIQATIGDWR</sequence>
<evidence type="ECO:0000256" key="12">
    <source>
        <dbReference type="PIRNR" id="PIRNR015601"/>
    </source>
</evidence>
<dbReference type="NCBIfam" id="TIGR00046">
    <property type="entry name" value="RsmE family RNA methyltransferase"/>
    <property type="match status" value="1"/>
</dbReference>
<dbReference type="InterPro" id="IPR006700">
    <property type="entry name" value="RsmE"/>
</dbReference>
<dbReference type="PIRSF" id="PIRSF015601">
    <property type="entry name" value="MTase_slr0722"/>
    <property type="match status" value="1"/>
</dbReference>
<dbReference type="RefSeq" id="WP_262169540.1">
    <property type="nucleotide sequence ID" value="NZ_CP104965.1"/>
</dbReference>
<comment type="similarity">
    <text evidence="2 12">Belongs to the RNA methyltransferase RsmE family.</text>
</comment>
<name>A0ABY6CF92_9HYPH</name>
<dbReference type="InterPro" id="IPR046887">
    <property type="entry name" value="RsmE_PUA-like"/>
</dbReference>
<organism evidence="15 16">
    <name type="scientific">Devosia neptuniae</name>
    <dbReference type="NCBI Taxonomy" id="191302"/>
    <lineage>
        <taxon>Bacteria</taxon>
        <taxon>Pseudomonadati</taxon>
        <taxon>Pseudomonadota</taxon>
        <taxon>Alphaproteobacteria</taxon>
        <taxon>Hyphomicrobiales</taxon>
        <taxon>Devosiaceae</taxon>
        <taxon>Devosia</taxon>
    </lineage>
</organism>
<comment type="subcellular location">
    <subcellularLocation>
        <location evidence="1 12">Cytoplasm</location>
    </subcellularLocation>
</comment>
<keyword evidence="9 12" id="KW-0949">S-adenosyl-L-methionine</keyword>
<feature type="domain" description="Ribosomal RNA small subunit methyltransferase E methyltransferase" evidence="13">
    <location>
        <begin position="80"/>
        <end position="242"/>
    </location>
</feature>
<gene>
    <name evidence="15" type="ORF">N8A98_04605</name>
</gene>
<dbReference type="PANTHER" id="PTHR30027:SF3">
    <property type="entry name" value="16S RRNA (URACIL(1498)-N(3))-METHYLTRANSFERASE"/>
    <property type="match status" value="1"/>
</dbReference>
<keyword evidence="5 12" id="KW-0963">Cytoplasm</keyword>
<protein>
    <recommendedName>
        <fullName evidence="4 12">Ribosomal RNA small subunit methyltransferase E</fullName>
        <ecNumber evidence="3 12">2.1.1.193</ecNumber>
    </recommendedName>
</protein>
<dbReference type="GO" id="GO:0008168">
    <property type="term" value="F:methyltransferase activity"/>
    <property type="evidence" value="ECO:0007669"/>
    <property type="project" value="UniProtKB-KW"/>
</dbReference>
<dbReference type="GO" id="GO:0032259">
    <property type="term" value="P:methylation"/>
    <property type="evidence" value="ECO:0007669"/>
    <property type="project" value="UniProtKB-KW"/>
</dbReference>
<dbReference type="NCBIfam" id="NF008696">
    <property type="entry name" value="PRK11713.3-5"/>
    <property type="match status" value="1"/>
</dbReference>
<evidence type="ECO:0000256" key="10">
    <source>
        <dbReference type="ARBA" id="ARBA00025699"/>
    </source>
</evidence>
<evidence type="ECO:0000256" key="1">
    <source>
        <dbReference type="ARBA" id="ARBA00004496"/>
    </source>
</evidence>
<evidence type="ECO:0000256" key="3">
    <source>
        <dbReference type="ARBA" id="ARBA00012328"/>
    </source>
</evidence>
<keyword evidence="6 12" id="KW-0698">rRNA processing</keyword>
<proteinExistence type="inferred from homology"/>
<dbReference type="InterPro" id="IPR029026">
    <property type="entry name" value="tRNA_m1G_MTases_N"/>
</dbReference>
<dbReference type="EMBL" id="CP104965">
    <property type="protein sequence ID" value="UXN70478.1"/>
    <property type="molecule type" value="Genomic_DNA"/>
</dbReference>
<reference evidence="15 16" key="1">
    <citation type="submission" date="2022-09" db="EMBL/GenBank/DDBJ databases">
        <title>Interaction between co-microsymbionts with complementary sets of symbiotic genes in legume-rhizobium systems.</title>
        <authorList>
            <person name="Safronova V."/>
            <person name="Sazanova A."/>
            <person name="Afonin A."/>
            <person name="Chirak E."/>
        </authorList>
    </citation>
    <scope>NUCLEOTIDE SEQUENCE [LARGE SCALE GENOMIC DNA]</scope>
    <source>
        <strain evidence="15 16">A18/4-1</strain>
    </source>
</reference>
<keyword evidence="8 12" id="KW-0808">Transferase</keyword>
<dbReference type="Gene3D" id="3.40.1280.10">
    <property type="match status" value="1"/>
</dbReference>
<dbReference type="SUPFAM" id="SSF75217">
    <property type="entry name" value="alpha/beta knot"/>
    <property type="match status" value="1"/>
</dbReference>
<dbReference type="InterPro" id="IPR015947">
    <property type="entry name" value="PUA-like_sf"/>
</dbReference>
<comment type="function">
    <text evidence="10 12">Specifically methylates the N3 position of the uracil ring of uridine 1498 (m3U1498) in 16S rRNA. Acts on the fully assembled 30S ribosomal subunit.</text>
</comment>
<dbReference type="CDD" id="cd18084">
    <property type="entry name" value="RsmE-like"/>
    <property type="match status" value="1"/>
</dbReference>
<evidence type="ECO:0000256" key="9">
    <source>
        <dbReference type="ARBA" id="ARBA00022691"/>
    </source>
</evidence>
<dbReference type="SUPFAM" id="SSF88697">
    <property type="entry name" value="PUA domain-like"/>
    <property type="match status" value="1"/>
</dbReference>
<dbReference type="InterPro" id="IPR029028">
    <property type="entry name" value="Alpha/beta_knot_MTases"/>
</dbReference>
<evidence type="ECO:0000256" key="6">
    <source>
        <dbReference type="ARBA" id="ARBA00022552"/>
    </source>
</evidence>
<dbReference type="EC" id="2.1.1.193" evidence="3 12"/>
<evidence type="ECO:0000256" key="8">
    <source>
        <dbReference type="ARBA" id="ARBA00022679"/>
    </source>
</evidence>
<keyword evidence="16" id="KW-1185">Reference proteome</keyword>